<dbReference type="SMART" id="SM00855">
    <property type="entry name" value="PGAM"/>
    <property type="match status" value="1"/>
</dbReference>
<dbReference type="CDD" id="cd07067">
    <property type="entry name" value="HP_PGM_like"/>
    <property type="match status" value="1"/>
</dbReference>
<accession>A0A9J7AWD8</accession>
<dbReference type="AlphaFoldDB" id="A0A9J7AWD8"/>
<evidence type="ECO:0000313" key="2">
    <source>
        <dbReference type="EMBL" id="UUX51616.1"/>
    </source>
</evidence>
<dbReference type="InterPro" id="IPR029033">
    <property type="entry name" value="His_PPase_superfam"/>
</dbReference>
<evidence type="ECO:0000256" key="1">
    <source>
        <dbReference type="SAM" id="SignalP"/>
    </source>
</evidence>
<reference evidence="2" key="1">
    <citation type="submission" date="2022-08" db="EMBL/GenBank/DDBJ databases">
        <title>Nisaea acidiphila sp. nov., isolated from a marine algal debris and emended description of the genus Nisaea Urios et al. 2008.</title>
        <authorList>
            <person name="Kwon K."/>
        </authorList>
    </citation>
    <scope>NUCLEOTIDE SEQUENCE</scope>
    <source>
        <strain evidence="2">MEBiC11861</strain>
    </source>
</reference>
<keyword evidence="3" id="KW-1185">Reference proteome</keyword>
<feature type="signal peptide" evidence="1">
    <location>
        <begin position="1"/>
        <end position="21"/>
    </location>
</feature>
<keyword evidence="1" id="KW-0732">Signal</keyword>
<dbReference type="EMBL" id="CP102480">
    <property type="protein sequence ID" value="UUX51616.1"/>
    <property type="molecule type" value="Genomic_DNA"/>
</dbReference>
<dbReference type="RefSeq" id="WP_257771220.1">
    <property type="nucleotide sequence ID" value="NZ_CP102480.1"/>
</dbReference>
<proteinExistence type="predicted"/>
<feature type="chain" id="PRO_5039901579" evidence="1">
    <location>
        <begin position="22"/>
        <end position="187"/>
    </location>
</feature>
<protein>
    <submittedName>
        <fullName evidence="2">Histidine phosphatase family protein</fullName>
    </submittedName>
</protein>
<dbReference type="InterPro" id="IPR013078">
    <property type="entry name" value="His_Pase_superF_clade-1"/>
</dbReference>
<evidence type="ECO:0000313" key="3">
    <source>
        <dbReference type="Proteomes" id="UP001060336"/>
    </source>
</evidence>
<dbReference type="Pfam" id="PF00300">
    <property type="entry name" value="His_Phos_1"/>
    <property type="match status" value="1"/>
</dbReference>
<name>A0A9J7AWD8_9PROT</name>
<sequence>MRIPFASFWLLLFLAGNAAEANESGWSLLEGPRTVAIMRHAIAPGGGDPEGFRLGDCSTQRNLDARGREQARRIGESVRASGVRIDRVLSSQWCRCLETAELLGLGTVEELPALNSFFEDRSSGPGQTAATRAFLRGVPENETLFLVTHQVNITALTDVIPSSGEVLLLRVGADGVTSVLERILVQP</sequence>
<organism evidence="2 3">
    <name type="scientific">Nisaea acidiphila</name>
    <dbReference type="NCBI Taxonomy" id="1862145"/>
    <lineage>
        <taxon>Bacteria</taxon>
        <taxon>Pseudomonadati</taxon>
        <taxon>Pseudomonadota</taxon>
        <taxon>Alphaproteobacteria</taxon>
        <taxon>Rhodospirillales</taxon>
        <taxon>Thalassobaculaceae</taxon>
        <taxon>Nisaea</taxon>
    </lineage>
</organism>
<dbReference type="SUPFAM" id="SSF53254">
    <property type="entry name" value="Phosphoglycerate mutase-like"/>
    <property type="match status" value="1"/>
</dbReference>
<gene>
    <name evidence="2" type="ORF">NUH88_07930</name>
</gene>
<dbReference type="Gene3D" id="3.40.50.1240">
    <property type="entry name" value="Phosphoglycerate mutase-like"/>
    <property type="match status" value="1"/>
</dbReference>
<dbReference type="KEGG" id="naci:NUH88_07930"/>
<dbReference type="Proteomes" id="UP001060336">
    <property type="component" value="Chromosome"/>
</dbReference>